<organism evidence="1 2">
    <name type="scientific">Ensete ventricosum</name>
    <name type="common">Abyssinian banana</name>
    <name type="synonym">Musa ensete</name>
    <dbReference type="NCBI Taxonomy" id="4639"/>
    <lineage>
        <taxon>Eukaryota</taxon>
        <taxon>Viridiplantae</taxon>
        <taxon>Streptophyta</taxon>
        <taxon>Embryophyta</taxon>
        <taxon>Tracheophyta</taxon>
        <taxon>Spermatophyta</taxon>
        <taxon>Magnoliopsida</taxon>
        <taxon>Liliopsida</taxon>
        <taxon>Zingiberales</taxon>
        <taxon>Musaceae</taxon>
        <taxon>Ensete</taxon>
    </lineage>
</organism>
<keyword evidence="2" id="KW-1185">Reference proteome</keyword>
<evidence type="ECO:0000313" key="1">
    <source>
        <dbReference type="EMBL" id="KAJ8493118.1"/>
    </source>
</evidence>
<proteinExistence type="predicted"/>
<accession>A0AAV8PL03</accession>
<protein>
    <submittedName>
        <fullName evidence="1">Uncharacterized protein</fullName>
    </submittedName>
</protein>
<sequence length="96" mass="10837">MAFEMQLERQNLRGFLHRLSIFVSLRLLIRERECERASEVISESHCCISRLLSSPCPRSPFFDAWATLQLLRPAATAVGSAATRVGVIVGLHEHFV</sequence>
<dbReference type="Proteomes" id="UP001222027">
    <property type="component" value="Unassembled WGS sequence"/>
</dbReference>
<evidence type="ECO:0000313" key="2">
    <source>
        <dbReference type="Proteomes" id="UP001222027"/>
    </source>
</evidence>
<reference evidence="1 2" key="1">
    <citation type="submission" date="2022-12" db="EMBL/GenBank/DDBJ databases">
        <title>Chromosome-scale assembly of the Ensete ventricosum genome.</title>
        <authorList>
            <person name="Dussert Y."/>
            <person name="Stocks J."/>
            <person name="Wendawek A."/>
            <person name="Woldeyes F."/>
            <person name="Nichols R.A."/>
            <person name="Borrell J.S."/>
        </authorList>
    </citation>
    <scope>NUCLEOTIDE SEQUENCE [LARGE SCALE GENOMIC DNA]</scope>
    <source>
        <strain evidence="2">cv. Maze</strain>
        <tissue evidence="1">Seeds</tissue>
    </source>
</reference>
<gene>
    <name evidence="1" type="ORF">OPV22_014839</name>
</gene>
<comment type="caution">
    <text evidence="1">The sequence shown here is derived from an EMBL/GenBank/DDBJ whole genome shotgun (WGS) entry which is preliminary data.</text>
</comment>
<dbReference type="EMBL" id="JAQQAF010000004">
    <property type="protein sequence ID" value="KAJ8493118.1"/>
    <property type="molecule type" value="Genomic_DNA"/>
</dbReference>
<name>A0AAV8PL03_ENSVE</name>
<dbReference type="AlphaFoldDB" id="A0AAV8PL03"/>